<dbReference type="Gene3D" id="3.30.2410.10">
    <property type="entry name" value="Hect, E3 ligase catalytic domain"/>
    <property type="match status" value="1"/>
</dbReference>
<gene>
    <name evidence="8" type="ORF">LAZ67_23000812</name>
</gene>
<evidence type="ECO:0000256" key="4">
    <source>
        <dbReference type="ARBA" id="ARBA00022679"/>
    </source>
</evidence>
<keyword evidence="9" id="KW-1185">Reference proteome</keyword>
<dbReference type="EMBL" id="CP092885">
    <property type="protein sequence ID" value="UYV83373.1"/>
    <property type="molecule type" value="Genomic_DNA"/>
</dbReference>
<evidence type="ECO:0000259" key="7">
    <source>
        <dbReference type="PROSITE" id="PS50237"/>
    </source>
</evidence>
<dbReference type="SMART" id="SM00119">
    <property type="entry name" value="HECTc"/>
    <property type="match status" value="1"/>
</dbReference>
<evidence type="ECO:0000313" key="9">
    <source>
        <dbReference type="Proteomes" id="UP001235939"/>
    </source>
</evidence>
<dbReference type="Gene3D" id="3.90.1750.10">
    <property type="entry name" value="Hect, E3 ligase catalytic domains"/>
    <property type="match status" value="1"/>
</dbReference>
<dbReference type="EC" id="2.3.2.26" evidence="3"/>
<comment type="pathway">
    <text evidence="2">Protein modification; protein ubiquitination.</text>
</comment>
<dbReference type="PANTHER" id="PTHR11254">
    <property type="entry name" value="HECT DOMAIN UBIQUITIN-PROTEIN LIGASE"/>
    <property type="match status" value="1"/>
</dbReference>
<dbReference type="Pfam" id="PF00632">
    <property type="entry name" value="HECT"/>
    <property type="match status" value="1"/>
</dbReference>
<keyword evidence="4" id="KW-0808">Transferase</keyword>
<dbReference type="PANTHER" id="PTHR11254:SF340">
    <property type="entry name" value="APOPTOSIS-RESISTANT E3 UBIQUITIN PROTEIN LIGASE 1"/>
    <property type="match status" value="1"/>
</dbReference>
<evidence type="ECO:0000256" key="6">
    <source>
        <dbReference type="PROSITE-ProRule" id="PRU00104"/>
    </source>
</evidence>
<name>A0ABY6LQC0_9ARAC</name>
<reference evidence="8 9" key="1">
    <citation type="submission" date="2022-03" db="EMBL/GenBank/DDBJ databases">
        <title>A chromosomal length assembly of Cordylochernes scorpioides.</title>
        <authorList>
            <person name="Zeh D."/>
            <person name="Zeh J."/>
        </authorList>
    </citation>
    <scope>NUCLEOTIDE SEQUENCE [LARGE SCALE GENOMIC DNA]</scope>
    <source>
        <strain evidence="8">IN4F17</strain>
        <tissue evidence="8">Whole Body</tissue>
    </source>
</reference>
<keyword evidence="5 6" id="KW-0833">Ubl conjugation pathway</keyword>
<evidence type="ECO:0000256" key="2">
    <source>
        <dbReference type="ARBA" id="ARBA00004906"/>
    </source>
</evidence>
<accession>A0ABY6LQC0</accession>
<sequence length="347" mass="39933">MKAIKGFSTSDWCKSFEITFLQEAGLDWGGVRREWFELICQSLFNADNQLFHSFKKDKQGLVHPNPRRPPHLKLKHYEFAGRIVGKCLYESALGPTYRQLVKARFSRSFLAQLIGLRVHYKYFEQDDPELWVSKIKYILENDMEELEVYFAEEEYSADGQLLRTVELVPNGARVRVTNANKLQYLDALAQYRLATSVKEELDYFLRGLNDLIPDNLLCIFDENELELLMCGTGQYSIADFKAHHAVSGSSYEFRKVLEWFWTAVSSFTEEEMGRLLQFTTGCSQLPPGGFAELSPRFHITSPPTFGALPTAHTCFNQLCLPDYDNYEQFERALRLAITEGSEGFGMI</sequence>
<comment type="catalytic activity">
    <reaction evidence="1">
        <text>S-ubiquitinyl-[E2 ubiquitin-conjugating enzyme]-L-cysteine + [acceptor protein]-L-lysine = [E2 ubiquitin-conjugating enzyme]-L-cysteine + N(6)-ubiquitinyl-[acceptor protein]-L-lysine.</text>
        <dbReference type="EC" id="2.3.2.26"/>
    </reaction>
</comment>
<evidence type="ECO:0000313" key="8">
    <source>
        <dbReference type="EMBL" id="UYV83373.1"/>
    </source>
</evidence>
<feature type="active site" description="Glycyl thioester intermediate" evidence="6">
    <location>
        <position position="314"/>
    </location>
</feature>
<dbReference type="Proteomes" id="UP001235939">
    <property type="component" value="Chromosome 23"/>
</dbReference>
<dbReference type="CDD" id="cd00078">
    <property type="entry name" value="HECTc"/>
    <property type="match status" value="1"/>
</dbReference>
<dbReference type="SUPFAM" id="SSF56204">
    <property type="entry name" value="Hect, E3 ligase catalytic domain"/>
    <property type="match status" value="1"/>
</dbReference>
<evidence type="ECO:0000256" key="3">
    <source>
        <dbReference type="ARBA" id="ARBA00012485"/>
    </source>
</evidence>
<evidence type="ECO:0000256" key="1">
    <source>
        <dbReference type="ARBA" id="ARBA00000885"/>
    </source>
</evidence>
<dbReference type="InterPro" id="IPR035983">
    <property type="entry name" value="Hect_E3_ubiquitin_ligase"/>
</dbReference>
<proteinExistence type="predicted"/>
<protein>
    <recommendedName>
        <fullName evidence="3">HECT-type E3 ubiquitin transferase</fullName>
        <ecNumber evidence="3">2.3.2.26</ecNumber>
    </recommendedName>
</protein>
<dbReference type="PROSITE" id="PS50237">
    <property type="entry name" value="HECT"/>
    <property type="match status" value="1"/>
</dbReference>
<feature type="domain" description="HECT" evidence="7">
    <location>
        <begin position="8"/>
        <end position="347"/>
    </location>
</feature>
<dbReference type="InterPro" id="IPR050409">
    <property type="entry name" value="E3_ubiq-protein_ligase"/>
</dbReference>
<organism evidence="8 9">
    <name type="scientific">Cordylochernes scorpioides</name>
    <dbReference type="NCBI Taxonomy" id="51811"/>
    <lineage>
        <taxon>Eukaryota</taxon>
        <taxon>Metazoa</taxon>
        <taxon>Ecdysozoa</taxon>
        <taxon>Arthropoda</taxon>
        <taxon>Chelicerata</taxon>
        <taxon>Arachnida</taxon>
        <taxon>Pseudoscorpiones</taxon>
        <taxon>Cheliferoidea</taxon>
        <taxon>Chernetidae</taxon>
        <taxon>Cordylochernes</taxon>
    </lineage>
</organism>
<dbReference type="InterPro" id="IPR000569">
    <property type="entry name" value="HECT_dom"/>
</dbReference>
<dbReference type="Gene3D" id="3.30.2160.10">
    <property type="entry name" value="Hect, E3 ligase catalytic domain"/>
    <property type="match status" value="1"/>
</dbReference>
<evidence type="ECO:0000256" key="5">
    <source>
        <dbReference type="ARBA" id="ARBA00022786"/>
    </source>
</evidence>